<dbReference type="Proteomes" id="UP000255024">
    <property type="component" value="Unassembled WGS sequence"/>
</dbReference>
<organism evidence="2 3">
    <name type="scientific">Myroides odoratus</name>
    <name type="common">Flavobacterium odoratum</name>
    <dbReference type="NCBI Taxonomy" id="256"/>
    <lineage>
        <taxon>Bacteria</taxon>
        <taxon>Pseudomonadati</taxon>
        <taxon>Bacteroidota</taxon>
        <taxon>Flavobacteriia</taxon>
        <taxon>Flavobacteriales</taxon>
        <taxon>Flavobacteriaceae</taxon>
        <taxon>Myroides</taxon>
    </lineage>
</organism>
<accession>A0A378RMZ3</accession>
<dbReference type="EMBL" id="UGQL01000001">
    <property type="protein sequence ID" value="STZ28355.1"/>
    <property type="molecule type" value="Genomic_DNA"/>
</dbReference>
<feature type="region of interest" description="Disordered" evidence="1">
    <location>
        <begin position="96"/>
        <end position="116"/>
    </location>
</feature>
<keyword evidence="3" id="KW-1185">Reference proteome</keyword>
<protein>
    <submittedName>
        <fullName evidence="2">Uncharacterized protein</fullName>
    </submittedName>
</protein>
<dbReference type="RefSeq" id="WP_115091316.1">
    <property type="nucleotide sequence ID" value="NZ_CP068107.1"/>
</dbReference>
<reference evidence="2 3" key="1">
    <citation type="submission" date="2018-06" db="EMBL/GenBank/DDBJ databases">
        <authorList>
            <consortium name="Pathogen Informatics"/>
            <person name="Doyle S."/>
        </authorList>
    </citation>
    <scope>NUCLEOTIDE SEQUENCE [LARGE SCALE GENOMIC DNA]</scope>
    <source>
        <strain evidence="2 3">NCTC11179</strain>
    </source>
</reference>
<evidence type="ECO:0000313" key="2">
    <source>
        <dbReference type="EMBL" id="STZ28355.1"/>
    </source>
</evidence>
<dbReference type="AlphaFoldDB" id="A0A378RMZ3"/>
<evidence type="ECO:0000313" key="3">
    <source>
        <dbReference type="Proteomes" id="UP000255024"/>
    </source>
</evidence>
<evidence type="ECO:0000256" key="1">
    <source>
        <dbReference type="SAM" id="MobiDB-lite"/>
    </source>
</evidence>
<gene>
    <name evidence="2" type="ORF">NCTC11179_01899</name>
</gene>
<name>A0A378RMZ3_MYROD</name>
<sequence length="116" mass="13445">MSNGKLQKQREEEIPKLIEKYQKLVDMTFEAVSKKLPDFEDEDDEDGNTIRTAEQQLYSFIGVRDAALDRANGILGKINELERELHDPTFWDVVENEEEAKSTPANKNPLKRHTKK</sequence>
<proteinExistence type="predicted"/>